<reference evidence="3" key="1">
    <citation type="submission" date="2022-06" db="EMBL/GenBank/DDBJ databases">
        <title>Complete genome sequence of soil microorganisms Streptomyces sp. Qhu-M197 isolated from Alpine meadows habitats on the Tibetan Plateau.</title>
        <authorList>
            <person name="Zhang B."/>
            <person name="Xiang X."/>
            <person name="Fan J."/>
        </authorList>
    </citation>
    <scope>NUCLEOTIDE SEQUENCE</scope>
    <source>
        <strain evidence="3">Qhu-M197</strain>
    </source>
</reference>
<dbReference type="Pfam" id="PF10145">
    <property type="entry name" value="PhageMin_Tail"/>
    <property type="match status" value="1"/>
</dbReference>
<sequence length="757" mass="77582">MSDTSLVFALSTRDDTGPGMRDARETVETETAGMADAAAANGSKMGTAMAAAGAAAGALAGAALMSTFSQAMDVSSATAKLEAQLANTSADVGAASDAMKNVFTAGWGESATEVGDAIKSVTLNMDAFTGNQQGLEDMTTKTLGLSKAFNQDLNVATAAAGQMVKTGMAKDFDEAMDLLAAGLGSVANKSDDLLDTMNEYSTQFRRVGLDGATAMGLISQGLEAGARDADAVADALGIFGEMALAGGDQVNKAFGSIGLNGVDIGRKMRAGGDQATQALQETMDALRGTDDATTRLAAAQVLFGDLANTQADALWALDPASAAAAGGFDDVAGAADKVVDKMESSPAMKMEAFKRTLQQNVIDFLGGTVLPAVTDFKTKFQTEFASIWTEAGKGGTDGIDRVLDFVVILGQRLGQKLVTDLVPRAIEGMQTAGQRVADWAMANPTEVLKTAAIAGAILMALVALPALVAVGISALGISMMYGFVSSMIEALVANVPRWWQAFTGWVSQKAGEAGAVLSSLGSAIGAWFSRLWSTYIAGPVSGAWRSFIGSVAALPARASSALGGLAGAVRERASTAFHSMKDAAVQRAQSLIDWARGLPARITSALGNLGRLLWNSGSALINGFINGIMSRIGSVRDAASSVVSAARDFFPFSPAKEGPFSGTGYTTYSGEALVQDFQGGISSQIPALQSLLDGLPGVAPQSVQAAPLGVGMAPALAAGGLTRVIVDVRGGDEDMKRMVRKWVRVDGGGSTQSAFGR</sequence>
<evidence type="ECO:0000259" key="2">
    <source>
        <dbReference type="Pfam" id="PF10145"/>
    </source>
</evidence>
<dbReference type="EMBL" id="CP099468">
    <property type="protein sequence ID" value="USQ82627.1"/>
    <property type="molecule type" value="Genomic_DNA"/>
</dbReference>
<evidence type="ECO:0000256" key="1">
    <source>
        <dbReference type="SAM" id="Phobius"/>
    </source>
</evidence>
<feature type="transmembrane region" description="Helical" evidence="1">
    <location>
        <begin position="451"/>
        <end position="477"/>
    </location>
</feature>
<feature type="domain" description="Phage tail tape measure protein" evidence="2">
    <location>
        <begin position="107"/>
        <end position="304"/>
    </location>
</feature>
<name>A0ABY4Z0P7_9ACTN</name>
<keyword evidence="1" id="KW-1133">Transmembrane helix</keyword>
<keyword evidence="1" id="KW-0472">Membrane</keyword>
<keyword evidence="1" id="KW-0812">Transmembrane</keyword>
<evidence type="ECO:0000313" key="4">
    <source>
        <dbReference type="Proteomes" id="UP001056374"/>
    </source>
</evidence>
<evidence type="ECO:0000313" key="3">
    <source>
        <dbReference type="EMBL" id="USQ82627.1"/>
    </source>
</evidence>
<dbReference type="Proteomes" id="UP001056374">
    <property type="component" value="Chromosome"/>
</dbReference>
<keyword evidence="4" id="KW-1185">Reference proteome</keyword>
<protein>
    <submittedName>
        <fullName evidence="3">Phage tail tape measure protein</fullName>
    </submittedName>
</protein>
<gene>
    <name evidence="3" type="ORF">NFX46_01895</name>
</gene>
<accession>A0ABY4Z0P7</accession>
<dbReference type="InterPro" id="IPR010090">
    <property type="entry name" value="Phage_tape_meas"/>
</dbReference>
<dbReference type="RefSeq" id="WP_252545286.1">
    <property type="nucleotide sequence ID" value="NZ_CP099468.1"/>
</dbReference>
<proteinExistence type="predicted"/>
<organism evidence="3 4">
    <name type="scientific">Streptomyces phaeoluteigriseus</name>
    <dbReference type="NCBI Taxonomy" id="114686"/>
    <lineage>
        <taxon>Bacteria</taxon>
        <taxon>Bacillati</taxon>
        <taxon>Actinomycetota</taxon>
        <taxon>Actinomycetes</taxon>
        <taxon>Kitasatosporales</taxon>
        <taxon>Streptomycetaceae</taxon>
        <taxon>Streptomyces</taxon>
        <taxon>Streptomyces aurantiacus group</taxon>
    </lineage>
</organism>